<name>A0A975IDB4_9SPIR</name>
<reference evidence="1" key="2">
    <citation type="journal article" date="2021" name="Microbiol. Resour. Announc.">
        <title>Complete Genome Sequences of Three Human Oral Treponema parvum Isolates.</title>
        <authorList>
            <person name="Zeng H."/>
            <person name="Watt R.M."/>
        </authorList>
    </citation>
    <scope>NUCLEOTIDE SEQUENCE</scope>
    <source>
        <strain evidence="1">ATCC 700773</strain>
    </source>
</reference>
<dbReference type="EMBL" id="CP054257">
    <property type="protein sequence ID" value="QTQ12598.1"/>
    <property type="molecule type" value="Genomic_DNA"/>
</dbReference>
<gene>
    <name evidence="1" type="ORF">HRI96_10550</name>
</gene>
<sequence>MKNILIVTGHTHAKNSIGMFNTGNSTPEEKLSMENLAKKHCEDLVNLIDSVSIKDFCNESS</sequence>
<evidence type="ECO:0000313" key="1">
    <source>
        <dbReference type="EMBL" id="QTQ12598.1"/>
    </source>
</evidence>
<accession>A0A975IDB4</accession>
<proteinExistence type="predicted"/>
<dbReference type="AlphaFoldDB" id="A0A975IDB4"/>
<evidence type="ECO:0000313" key="2">
    <source>
        <dbReference type="Proteomes" id="UP000671995"/>
    </source>
</evidence>
<reference evidence="1" key="1">
    <citation type="submission" date="2020-05" db="EMBL/GenBank/DDBJ databases">
        <authorList>
            <person name="Zeng H."/>
            <person name="Chan Y.K."/>
            <person name="Watt R.M."/>
        </authorList>
    </citation>
    <scope>NUCLEOTIDE SEQUENCE</scope>
    <source>
        <strain evidence="1">ATCC 700773</strain>
    </source>
</reference>
<protein>
    <submittedName>
        <fullName evidence="1">Uncharacterized protein</fullName>
    </submittedName>
</protein>
<organism evidence="1 2">
    <name type="scientific">Treponema parvum</name>
    <dbReference type="NCBI Taxonomy" id="138851"/>
    <lineage>
        <taxon>Bacteria</taxon>
        <taxon>Pseudomonadati</taxon>
        <taxon>Spirochaetota</taxon>
        <taxon>Spirochaetia</taxon>
        <taxon>Spirochaetales</taxon>
        <taxon>Treponemataceae</taxon>
        <taxon>Treponema</taxon>
    </lineage>
</organism>
<dbReference type="Proteomes" id="UP000671995">
    <property type="component" value="Chromosome"/>
</dbReference>
<dbReference type="RefSeq" id="WP_210117309.1">
    <property type="nucleotide sequence ID" value="NZ_CP054257.1"/>
</dbReference>